<reference evidence="3 4" key="1">
    <citation type="submission" date="2014-01" db="EMBL/GenBank/DDBJ databases">
        <title>Complete genome sequence of ionizing-radiation resistance bacterium Hymenobacter swuensis DY53.</title>
        <authorList>
            <person name="Jung J.-H."/>
            <person name="Jeong S.-W."/>
            <person name="Joe M.-H."/>
            <person name="Cho y.-j."/>
            <person name="Kim M.-K."/>
            <person name="Lim S.-Y."/>
        </authorList>
    </citation>
    <scope>NUCLEOTIDE SEQUENCE [LARGE SCALE GENOMIC DNA]</scope>
    <source>
        <strain evidence="3 4">DY53</strain>
    </source>
</reference>
<dbReference type="Pfam" id="PF13568">
    <property type="entry name" value="OMP_b-brl_2"/>
    <property type="match status" value="1"/>
</dbReference>
<dbReference type="KEGG" id="hsw:Hsw_0190"/>
<dbReference type="eggNOG" id="ENOG5030WRF">
    <property type="taxonomic scope" value="Bacteria"/>
</dbReference>
<dbReference type="Proteomes" id="UP000019423">
    <property type="component" value="Chromosome"/>
</dbReference>
<organism evidence="3 4">
    <name type="scientific">Hymenobacter swuensis DY53</name>
    <dbReference type="NCBI Taxonomy" id="1227739"/>
    <lineage>
        <taxon>Bacteria</taxon>
        <taxon>Pseudomonadati</taxon>
        <taxon>Bacteroidota</taxon>
        <taxon>Cytophagia</taxon>
        <taxon>Cytophagales</taxon>
        <taxon>Hymenobacteraceae</taxon>
        <taxon>Hymenobacter</taxon>
    </lineage>
</organism>
<dbReference type="AlphaFoldDB" id="W8F1T1"/>
<dbReference type="InterPro" id="IPR025665">
    <property type="entry name" value="Beta-barrel_OMP_2"/>
</dbReference>
<dbReference type="Gene3D" id="2.40.160.20">
    <property type="match status" value="1"/>
</dbReference>
<evidence type="ECO:0000313" key="4">
    <source>
        <dbReference type="Proteomes" id="UP000019423"/>
    </source>
</evidence>
<gene>
    <name evidence="3" type="ORF">Hsw_0190</name>
</gene>
<dbReference type="HOGENOM" id="CLU_1324881_0_0_10"/>
<accession>W8F1T1</accession>
<keyword evidence="1" id="KW-0732">Signal</keyword>
<sequence>MCKPFYFITAALLLPLTAALGQSQTTKGTRTLGIASSDSYYDSGSYGSDLNLSVSPSVGKFFADNWAFGVAVPLSYYYRSYKREDSRGHNVVLGLAPWLRYYIPSESRHRLFAEAQAGVLADAYWGRRSVYDPIVNNRTEKYSGTDFGYLAGVGAGYSYFLTPNVGLEGVLSYNRGGFDNGNGALGLSIGLRAYLGQ</sequence>
<evidence type="ECO:0000259" key="2">
    <source>
        <dbReference type="Pfam" id="PF13568"/>
    </source>
</evidence>
<dbReference type="OrthoDB" id="945117at2"/>
<feature type="chain" id="PRO_5004910159" description="Outer membrane protein beta-barrel domain-containing protein" evidence="1">
    <location>
        <begin position="22"/>
        <end position="197"/>
    </location>
</feature>
<name>W8F1T1_9BACT</name>
<dbReference type="RefSeq" id="WP_044000681.1">
    <property type="nucleotide sequence ID" value="NZ_CP007145.1"/>
</dbReference>
<feature type="domain" description="Outer membrane protein beta-barrel" evidence="2">
    <location>
        <begin position="39"/>
        <end position="173"/>
    </location>
</feature>
<protein>
    <recommendedName>
        <fullName evidence="2">Outer membrane protein beta-barrel domain-containing protein</fullName>
    </recommendedName>
</protein>
<dbReference type="STRING" id="1227739.Hsw_0190"/>
<evidence type="ECO:0000256" key="1">
    <source>
        <dbReference type="SAM" id="SignalP"/>
    </source>
</evidence>
<feature type="signal peptide" evidence="1">
    <location>
        <begin position="1"/>
        <end position="21"/>
    </location>
</feature>
<evidence type="ECO:0000313" key="3">
    <source>
        <dbReference type="EMBL" id="AHJ95785.1"/>
    </source>
</evidence>
<dbReference type="EMBL" id="CP007145">
    <property type="protein sequence ID" value="AHJ95785.1"/>
    <property type="molecule type" value="Genomic_DNA"/>
</dbReference>
<proteinExistence type="predicted"/>
<keyword evidence="4" id="KW-1185">Reference proteome</keyword>